<sequence length="409" mass="44811">MDEAGKQQAAVELMLQFAERTGLSSERPPRRYLWTDAFAVCNLLGLARAWGSVPLHELALRLVDQVHHVLGRHRADDPRAGQWISGLSPEAGEAHPTAGGLRIGKPLPERRPDEPFDPDLEWERDGQYYHYLSKWMHALDQRTRFTGEPVGNRQARELAAAAHAGFTYTPRPGARKRMVWKMSIDLGRPLVPSMGHHDPLDGLITVLQLRADRGDDPEGPDLDVELAEMTAIADHHDWATDDPLGLGGLMSDAYRLDQLVRRGAGGGEQLAPVLAAAGAGMSDYLRQLPLQRQARHRLAFRELGLAIGLQAVARLYEAVRRDPGPYAAIPAALRDLESLVACLPLTESIEGFWLRPEHRRSEGWLAHHDINEVMLATSLAPAGYLSLAGPAATAPSPTPQPLSGGAAHH</sequence>
<dbReference type="RefSeq" id="WP_269033615.1">
    <property type="nucleotide sequence ID" value="NZ_CP114040.1"/>
</dbReference>
<proteinExistence type="predicted"/>
<name>A0ABY7GWB3_9BACT</name>
<gene>
    <name evidence="2" type="ORF">O0S08_34120</name>
</gene>
<feature type="region of interest" description="Disordered" evidence="1">
    <location>
        <begin position="87"/>
        <end position="119"/>
    </location>
</feature>
<dbReference type="Proteomes" id="UP001164459">
    <property type="component" value="Chromosome"/>
</dbReference>
<protein>
    <submittedName>
        <fullName evidence="2">Uncharacterized protein</fullName>
    </submittedName>
</protein>
<dbReference type="EMBL" id="CP114040">
    <property type="protein sequence ID" value="WAS91251.1"/>
    <property type="molecule type" value="Genomic_DNA"/>
</dbReference>
<keyword evidence="3" id="KW-1185">Reference proteome</keyword>
<evidence type="ECO:0000313" key="2">
    <source>
        <dbReference type="EMBL" id="WAS91251.1"/>
    </source>
</evidence>
<accession>A0ABY7GWB3</accession>
<reference evidence="2" key="1">
    <citation type="submission" date="2022-11" db="EMBL/GenBank/DDBJ databases">
        <title>Minimal conservation of predation-associated metabolite biosynthetic gene clusters underscores biosynthetic potential of Myxococcota including descriptions for ten novel species: Archangium lansinium sp. nov., Myxococcus landrumus sp. nov., Nannocystis bai.</title>
        <authorList>
            <person name="Ahearne A."/>
            <person name="Stevens C."/>
            <person name="Dowd S."/>
        </authorList>
    </citation>
    <scope>NUCLEOTIDE SEQUENCE</scope>
    <source>
        <strain evidence="2">Fl3</strain>
    </source>
</reference>
<evidence type="ECO:0000256" key="1">
    <source>
        <dbReference type="SAM" id="MobiDB-lite"/>
    </source>
</evidence>
<evidence type="ECO:0000313" key="3">
    <source>
        <dbReference type="Proteomes" id="UP001164459"/>
    </source>
</evidence>
<organism evidence="2 3">
    <name type="scientific">Nannocystis punicea</name>
    <dbReference type="NCBI Taxonomy" id="2995304"/>
    <lineage>
        <taxon>Bacteria</taxon>
        <taxon>Pseudomonadati</taxon>
        <taxon>Myxococcota</taxon>
        <taxon>Polyangia</taxon>
        <taxon>Nannocystales</taxon>
        <taxon>Nannocystaceae</taxon>
        <taxon>Nannocystis</taxon>
    </lineage>
</organism>